<dbReference type="GeneID" id="77343912"/>
<gene>
    <name evidence="1" type="ORF">F7Q91_22565</name>
</gene>
<dbReference type="RefSeq" id="WP_137407168.1">
    <property type="nucleotide sequence ID" value="NZ_AP025466.1"/>
</dbReference>
<protein>
    <submittedName>
        <fullName evidence="1">Uncharacterized protein</fullName>
    </submittedName>
</protein>
<sequence length="118" mass="13236">MNANNSDWLLFLKASDSIRGAVFSKLDKPVLNELRKELDSVPKVPLSLLREALISNKVPESPEITLETPERQKMVKILDYLVSSNCFNVQSVSEAYVAYTSFSTSSKRALETLITQNN</sequence>
<proteinExistence type="predicted"/>
<dbReference type="EMBL" id="VZPX01000069">
    <property type="protein sequence ID" value="KAB0470279.1"/>
    <property type="molecule type" value="Genomic_DNA"/>
</dbReference>
<evidence type="ECO:0000313" key="2">
    <source>
        <dbReference type="Proteomes" id="UP000423756"/>
    </source>
</evidence>
<dbReference type="AlphaFoldDB" id="A0A7V7NQ24"/>
<comment type="caution">
    <text evidence="1">The sequence shown here is derived from an EMBL/GenBank/DDBJ whole genome shotgun (WGS) entry which is preliminary data.</text>
</comment>
<reference evidence="1 2" key="1">
    <citation type="submission" date="2019-09" db="EMBL/GenBank/DDBJ databases">
        <title>Draft genome sequences of 48 bacterial type strains from the CCUG.</title>
        <authorList>
            <person name="Tunovic T."/>
            <person name="Pineiro-Iglesias B."/>
            <person name="Unosson C."/>
            <person name="Inganas E."/>
            <person name="Ohlen M."/>
            <person name="Cardew S."/>
            <person name="Jensie-Markopoulos S."/>
            <person name="Salva-Serra F."/>
            <person name="Jaen-Luchoro D."/>
            <person name="Karlsson R."/>
            <person name="Svensson-Stadler L."/>
            <person name="Chun J."/>
            <person name="Moore E."/>
        </authorList>
    </citation>
    <scope>NUCLEOTIDE SEQUENCE [LARGE SCALE GENOMIC DNA]</scope>
    <source>
        <strain evidence="1 2">CCUG 48643</strain>
    </source>
</reference>
<dbReference type="Proteomes" id="UP000423756">
    <property type="component" value="Unassembled WGS sequence"/>
</dbReference>
<name>A0A7V7NQ24_9VIBR</name>
<organism evidence="1 2">
    <name type="scientific">Vibrio chagasii</name>
    <dbReference type="NCBI Taxonomy" id="170679"/>
    <lineage>
        <taxon>Bacteria</taxon>
        <taxon>Pseudomonadati</taxon>
        <taxon>Pseudomonadota</taxon>
        <taxon>Gammaproteobacteria</taxon>
        <taxon>Vibrionales</taxon>
        <taxon>Vibrionaceae</taxon>
        <taxon>Vibrio</taxon>
    </lineage>
</organism>
<evidence type="ECO:0000313" key="1">
    <source>
        <dbReference type="EMBL" id="KAB0470279.1"/>
    </source>
</evidence>
<accession>A0A7V7NQ24</accession>